<dbReference type="Proteomes" id="UP001321760">
    <property type="component" value="Unassembled WGS sequence"/>
</dbReference>
<reference evidence="4" key="1">
    <citation type="journal article" date="2023" name="Mol. Phylogenet. Evol.">
        <title>Genome-scale phylogeny and comparative genomics of the fungal order Sordariales.</title>
        <authorList>
            <person name="Hensen N."/>
            <person name="Bonometti L."/>
            <person name="Westerberg I."/>
            <person name="Brannstrom I.O."/>
            <person name="Guillou S."/>
            <person name="Cros-Aarteil S."/>
            <person name="Calhoun S."/>
            <person name="Haridas S."/>
            <person name="Kuo A."/>
            <person name="Mondo S."/>
            <person name="Pangilinan J."/>
            <person name="Riley R."/>
            <person name="LaButti K."/>
            <person name="Andreopoulos B."/>
            <person name="Lipzen A."/>
            <person name="Chen C."/>
            <person name="Yan M."/>
            <person name="Daum C."/>
            <person name="Ng V."/>
            <person name="Clum A."/>
            <person name="Steindorff A."/>
            <person name="Ohm R.A."/>
            <person name="Martin F."/>
            <person name="Silar P."/>
            <person name="Natvig D.O."/>
            <person name="Lalanne C."/>
            <person name="Gautier V."/>
            <person name="Ament-Velasquez S.L."/>
            <person name="Kruys A."/>
            <person name="Hutchinson M.I."/>
            <person name="Powell A.J."/>
            <person name="Barry K."/>
            <person name="Miller A.N."/>
            <person name="Grigoriev I.V."/>
            <person name="Debuchy R."/>
            <person name="Gladieux P."/>
            <person name="Hiltunen Thoren M."/>
            <person name="Johannesson H."/>
        </authorList>
    </citation>
    <scope>NUCLEOTIDE SEQUENCE</scope>
    <source>
        <strain evidence="4">PSN243</strain>
    </source>
</reference>
<name>A0AAV9H3B6_9PEZI</name>
<dbReference type="Pfam" id="PF00144">
    <property type="entry name" value="Beta-lactamase"/>
    <property type="match status" value="1"/>
</dbReference>
<evidence type="ECO:0000313" key="5">
    <source>
        <dbReference type="Proteomes" id="UP001321760"/>
    </source>
</evidence>
<evidence type="ECO:0000259" key="2">
    <source>
        <dbReference type="Pfam" id="PF00144"/>
    </source>
</evidence>
<dbReference type="SUPFAM" id="SSF56601">
    <property type="entry name" value="beta-lactamase/transpeptidase-like"/>
    <property type="match status" value="1"/>
</dbReference>
<dbReference type="AlphaFoldDB" id="A0AAV9H3B6"/>
<sequence>MATTAELLAKASLLEEALRERLRGLHPIIEKILAVSGTAGASVGIIRRGETFHEAHFGFRDHKLSTKPDSDTLYGIGSMTKGMVAAAIADLVERGLMAWDEKLCDIMPEFTSPDRVMADGCTVADILSHRSGLPTFNVLWYQGNALPLIPKSALLPMVSVMKPAFGLRSGWRYSNWGYALAGEAVARRTGAPFEQQLQQALFDPLGIKRTTLRPDWREDGNTAESFIGYNDASMAPIRSQVVDQTTVMAAAGGVCSSTKQLLVYYTALLKALSHQLRVGTPLEGSPFKQLAKIFSGHVSIPLRLSTIDEYGLGWFRGYAPGFPGILSENNGLLPKLPVIGEGAKPQFILSHNRTLAGFSSTVFLLPETESGIFVLTNTKSTCDSGDLIAKALLHTLLGSPAEIDFINLAETAMRAGTEPMSLETYEGRYYWDTDAFVVDISLVAGISTSKVLTARMQGLEDQTYTLQHYHYDTFTWLMTDKEEAKRSRVMQAVEAYKFVFERNEANEIYQFVWQEMGAARESFAEGVDGPSHARIQVGAHCFPSSERV</sequence>
<gene>
    <name evidence="4" type="ORF">QBC34DRAFT_434029</name>
</gene>
<accession>A0AAV9H3B6</accession>
<keyword evidence="5" id="KW-1185">Reference proteome</keyword>
<protein>
    <submittedName>
        <fullName evidence="4">Beta-lactamase/transpeptidase-like protein</fullName>
    </submittedName>
</protein>
<evidence type="ECO:0000256" key="1">
    <source>
        <dbReference type="ARBA" id="ARBA00038215"/>
    </source>
</evidence>
<dbReference type="EMBL" id="MU865917">
    <property type="protein sequence ID" value="KAK4454464.1"/>
    <property type="molecule type" value="Genomic_DNA"/>
</dbReference>
<proteinExistence type="inferred from homology"/>
<evidence type="ECO:0000313" key="4">
    <source>
        <dbReference type="EMBL" id="KAK4454464.1"/>
    </source>
</evidence>
<dbReference type="InterPro" id="IPR012338">
    <property type="entry name" value="Beta-lactam/transpept-like"/>
</dbReference>
<dbReference type="PANTHER" id="PTHR46825:SF14">
    <property type="entry name" value="BETA-LACTAMASE-RELATED DOMAIN-CONTAINING PROTEIN"/>
    <property type="match status" value="1"/>
</dbReference>
<comment type="caution">
    <text evidence="4">The sequence shown here is derived from an EMBL/GenBank/DDBJ whole genome shotgun (WGS) entry which is preliminary data.</text>
</comment>
<dbReference type="Gene3D" id="3.40.710.10">
    <property type="entry name" value="DD-peptidase/beta-lactamase superfamily"/>
    <property type="match status" value="1"/>
</dbReference>
<organism evidence="4 5">
    <name type="scientific">Podospora aff. communis PSN243</name>
    <dbReference type="NCBI Taxonomy" id="3040156"/>
    <lineage>
        <taxon>Eukaryota</taxon>
        <taxon>Fungi</taxon>
        <taxon>Dikarya</taxon>
        <taxon>Ascomycota</taxon>
        <taxon>Pezizomycotina</taxon>
        <taxon>Sordariomycetes</taxon>
        <taxon>Sordariomycetidae</taxon>
        <taxon>Sordariales</taxon>
        <taxon>Podosporaceae</taxon>
        <taxon>Podospora</taxon>
    </lineage>
</organism>
<feature type="domain" description="Peptidase S12 Pab87-related C-terminal" evidence="3">
    <location>
        <begin position="416"/>
        <end position="514"/>
    </location>
</feature>
<comment type="similarity">
    <text evidence="1">Belongs to the peptidase S12 family.</text>
</comment>
<evidence type="ECO:0000259" key="3">
    <source>
        <dbReference type="Pfam" id="PF11954"/>
    </source>
</evidence>
<reference evidence="4" key="2">
    <citation type="submission" date="2023-05" db="EMBL/GenBank/DDBJ databases">
        <authorList>
            <consortium name="Lawrence Berkeley National Laboratory"/>
            <person name="Steindorff A."/>
            <person name="Hensen N."/>
            <person name="Bonometti L."/>
            <person name="Westerberg I."/>
            <person name="Brannstrom I.O."/>
            <person name="Guillou S."/>
            <person name="Cros-Aarteil S."/>
            <person name="Calhoun S."/>
            <person name="Haridas S."/>
            <person name="Kuo A."/>
            <person name="Mondo S."/>
            <person name="Pangilinan J."/>
            <person name="Riley R."/>
            <person name="Labutti K."/>
            <person name="Andreopoulos B."/>
            <person name="Lipzen A."/>
            <person name="Chen C."/>
            <person name="Yanf M."/>
            <person name="Daum C."/>
            <person name="Ng V."/>
            <person name="Clum A."/>
            <person name="Ohm R."/>
            <person name="Martin F."/>
            <person name="Silar P."/>
            <person name="Natvig D."/>
            <person name="Lalanne C."/>
            <person name="Gautier V."/>
            <person name="Ament-Velasquez S.L."/>
            <person name="Kruys A."/>
            <person name="Hutchinson M.I."/>
            <person name="Powell A.J."/>
            <person name="Barry K."/>
            <person name="Miller A.N."/>
            <person name="Grigoriev I.V."/>
            <person name="Debuchy R."/>
            <person name="Gladieux P."/>
            <person name="Thoren M.H."/>
            <person name="Johannesson H."/>
        </authorList>
    </citation>
    <scope>NUCLEOTIDE SEQUENCE</scope>
    <source>
        <strain evidence="4">PSN243</strain>
    </source>
</reference>
<dbReference type="InterPro" id="IPR050491">
    <property type="entry name" value="AmpC-like"/>
</dbReference>
<dbReference type="InterPro" id="IPR021860">
    <property type="entry name" value="Peptidase_S12_Pab87-rel_C"/>
</dbReference>
<dbReference type="PANTHER" id="PTHR46825">
    <property type="entry name" value="D-ALANYL-D-ALANINE-CARBOXYPEPTIDASE/ENDOPEPTIDASE AMPH"/>
    <property type="match status" value="1"/>
</dbReference>
<dbReference type="Pfam" id="PF11954">
    <property type="entry name" value="DUF3471"/>
    <property type="match status" value="1"/>
</dbReference>
<feature type="domain" description="Beta-lactamase-related" evidence="2">
    <location>
        <begin position="29"/>
        <end position="385"/>
    </location>
</feature>
<dbReference type="InterPro" id="IPR001466">
    <property type="entry name" value="Beta-lactam-related"/>
</dbReference>